<keyword evidence="7" id="KW-0003">3Fe-4S</keyword>
<dbReference type="GO" id="GO:0046872">
    <property type="term" value="F:metal ion binding"/>
    <property type="evidence" value="ECO:0007669"/>
    <property type="project" value="UniProtKB-KW"/>
</dbReference>
<evidence type="ECO:0000256" key="3">
    <source>
        <dbReference type="ARBA" id="ARBA00022723"/>
    </source>
</evidence>
<keyword evidence="6" id="KW-0411">Iron-sulfur</keyword>
<sequence length="389" mass="43292">MGRRGRDRPARLLRRADDLHLVGVPHRAQVPRAARPPVRRPVPRPGARHRRDRLRRPVRRHRELPQARRGPGGARPARPGDHGRPASEAAQGGPRPPRRPHVDQGRRRHAQVRRRPGHRHVHLDDVRRAPHHVRHRRLDAHRAAPPPRRARRRRRGAGRAVRRRPRGVVPGAARHPEAGVGDQGGAAPAPAADPAAAGRAVRPGGVRPPHPRRDDGRLQPRRLQPDRERLPRPGRVRPRPLRRAPRGGPPQPLDVGAVRRRTAPLRRCELRDDAAQGHLLGAAAGLGVRARAAARDLPQRPLQDGRPARPAVRRPVPQEAPVRIEADLDLCQGHAMCELEAPDVFEVPDKGPDKDKVRVLDPEPPEDKRAEVAAAVRYCPTQALKLLET</sequence>
<keyword evidence="3" id="KW-0479">Metal-binding</keyword>
<organism evidence="9 10">
    <name type="scientific">Actinomadura bangladeshensis</name>
    <dbReference type="NCBI Taxonomy" id="453573"/>
    <lineage>
        <taxon>Bacteria</taxon>
        <taxon>Bacillati</taxon>
        <taxon>Actinomycetota</taxon>
        <taxon>Actinomycetes</taxon>
        <taxon>Streptosporangiales</taxon>
        <taxon>Thermomonosporaceae</taxon>
        <taxon>Actinomadura</taxon>
    </lineage>
</organism>
<keyword evidence="5" id="KW-0408">Iron</keyword>
<evidence type="ECO:0000256" key="1">
    <source>
        <dbReference type="ARBA" id="ARBA00001927"/>
    </source>
</evidence>
<evidence type="ECO:0000256" key="4">
    <source>
        <dbReference type="ARBA" id="ARBA00022982"/>
    </source>
</evidence>
<evidence type="ECO:0000256" key="8">
    <source>
        <dbReference type="SAM" id="MobiDB-lite"/>
    </source>
</evidence>
<evidence type="ECO:0000256" key="6">
    <source>
        <dbReference type="ARBA" id="ARBA00023014"/>
    </source>
</evidence>
<feature type="compositionally biased region" description="Basic residues" evidence="8">
    <location>
        <begin position="129"/>
        <end position="139"/>
    </location>
</feature>
<feature type="compositionally biased region" description="Basic and acidic residues" evidence="8">
    <location>
        <begin position="7"/>
        <end position="20"/>
    </location>
</feature>
<keyword evidence="4" id="KW-0249">Electron transport</keyword>
<feature type="compositionally biased region" description="Basic residues" evidence="8">
    <location>
        <begin position="148"/>
        <end position="166"/>
    </location>
</feature>
<evidence type="ECO:0000256" key="5">
    <source>
        <dbReference type="ARBA" id="ARBA00023004"/>
    </source>
</evidence>
<dbReference type="EMBL" id="JAAGLI010001125">
    <property type="protein sequence ID" value="NEA29046.1"/>
    <property type="molecule type" value="Genomic_DNA"/>
</dbReference>
<dbReference type="SUPFAM" id="SSF54862">
    <property type="entry name" value="4Fe-4S ferredoxins"/>
    <property type="match status" value="1"/>
</dbReference>
<protein>
    <submittedName>
        <fullName evidence="9">Ferredoxin</fullName>
    </submittedName>
</protein>
<feature type="compositionally biased region" description="Low complexity" evidence="8">
    <location>
        <begin position="185"/>
        <end position="207"/>
    </location>
</feature>
<feature type="compositionally biased region" description="Low complexity" evidence="8">
    <location>
        <begin position="308"/>
        <end position="319"/>
    </location>
</feature>
<dbReference type="AlphaFoldDB" id="A0A6L9QV30"/>
<gene>
    <name evidence="9" type="ORF">G3I70_42080</name>
</gene>
<feature type="region of interest" description="Disordered" evidence="8">
    <location>
        <begin position="1"/>
        <end position="260"/>
    </location>
</feature>
<dbReference type="Proteomes" id="UP000475532">
    <property type="component" value="Unassembled WGS sequence"/>
</dbReference>
<dbReference type="PANTHER" id="PTHR36923:SF3">
    <property type="entry name" value="FERREDOXIN"/>
    <property type="match status" value="1"/>
</dbReference>
<comment type="caution">
    <text evidence="9">The sequence shown here is derived from an EMBL/GenBank/DDBJ whole genome shotgun (WGS) entry which is preliminary data.</text>
</comment>
<evidence type="ECO:0000313" key="10">
    <source>
        <dbReference type="Proteomes" id="UP000475532"/>
    </source>
</evidence>
<feature type="compositionally biased region" description="Low complexity" evidence="8">
    <location>
        <begin position="24"/>
        <end position="36"/>
    </location>
</feature>
<evidence type="ECO:0000313" key="9">
    <source>
        <dbReference type="EMBL" id="NEA29046.1"/>
    </source>
</evidence>
<feature type="compositionally biased region" description="Basic and acidic residues" evidence="8">
    <location>
        <begin position="347"/>
        <end position="368"/>
    </location>
</feature>
<dbReference type="GO" id="GO:0051538">
    <property type="term" value="F:3 iron, 4 sulfur cluster binding"/>
    <property type="evidence" value="ECO:0007669"/>
    <property type="project" value="UniProtKB-KW"/>
</dbReference>
<feature type="compositionally biased region" description="Basic residues" evidence="8">
    <location>
        <begin position="37"/>
        <end position="62"/>
    </location>
</feature>
<proteinExistence type="predicted"/>
<feature type="compositionally biased region" description="Basic and acidic residues" evidence="8">
    <location>
        <begin position="211"/>
        <end position="231"/>
    </location>
</feature>
<dbReference type="InterPro" id="IPR051269">
    <property type="entry name" value="Fe-S_cluster_ET"/>
</dbReference>
<feature type="region of interest" description="Disordered" evidence="8">
    <location>
        <begin position="345"/>
        <end position="368"/>
    </location>
</feature>
<dbReference type="Pfam" id="PF13459">
    <property type="entry name" value="Fer4_15"/>
    <property type="match status" value="1"/>
</dbReference>
<name>A0A6L9QV30_9ACTN</name>
<feature type="compositionally biased region" description="Basic residues" evidence="8">
    <location>
        <begin position="232"/>
        <end position="245"/>
    </location>
</feature>
<dbReference type="PANTHER" id="PTHR36923">
    <property type="entry name" value="FERREDOXIN"/>
    <property type="match status" value="1"/>
</dbReference>
<accession>A0A6L9QV30</accession>
<comment type="cofactor">
    <cofactor evidence="1">
        <name>[3Fe-4S] cluster</name>
        <dbReference type="ChEBI" id="CHEBI:21137"/>
    </cofactor>
</comment>
<feature type="region of interest" description="Disordered" evidence="8">
    <location>
        <begin position="296"/>
        <end position="319"/>
    </location>
</feature>
<feature type="compositionally biased region" description="Basic residues" evidence="8">
    <location>
        <begin position="106"/>
        <end position="121"/>
    </location>
</feature>
<keyword evidence="2" id="KW-0813">Transport</keyword>
<dbReference type="Gene3D" id="3.30.70.20">
    <property type="match status" value="1"/>
</dbReference>
<evidence type="ECO:0000256" key="2">
    <source>
        <dbReference type="ARBA" id="ARBA00022448"/>
    </source>
</evidence>
<reference evidence="9 10" key="1">
    <citation type="submission" date="2020-01" db="EMBL/GenBank/DDBJ databases">
        <title>Insect and environment-associated Actinomycetes.</title>
        <authorList>
            <person name="Currrie C."/>
            <person name="Chevrette M."/>
            <person name="Carlson C."/>
            <person name="Stubbendieck R."/>
            <person name="Wendt-Pienkowski E."/>
        </authorList>
    </citation>
    <scope>NUCLEOTIDE SEQUENCE [LARGE SCALE GENOMIC DNA]</scope>
    <source>
        <strain evidence="9 10">SID10258</strain>
    </source>
</reference>
<evidence type="ECO:0000256" key="7">
    <source>
        <dbReference type="ARBA" id="ARBA00023291"/>
    </source>
</evidence>